<accession>A0ACC2R080</accession>
<proteinExistence type="predicted"/>
<gene>
    <name evidence="1" type="ORF">PYW08_001895</name>
</gene>
<organism evidence="1 2">
    <name type="scientific">Mythimna loreyi</name>
    <dbReference type="NCBI Taxonomy" id="667449"/>
    <lineage>
        <taxon>Eukaryota</taxon>
        <taxon>Metazoa</taxon>
        <taxon>Ecdysozoa</taxon>
        <taxon>Arthropoda</taxon>
        <taxon>Hexapoda</taxon>
        <taxon>Insecta</taxon>
        <taxon>Pterygota</taxon>
        <taxon>Neoptera</taxon>
        <taxon>Endopterygota</taxon>
        <taxon>Lepidoptera</taxon>
        <taxon>Glossata</taxon>
        <taxon>Ditrysia</taxon>
        <taxon>Noctuoidea</taxon>
        <taxon>Noctuidae</taxon>
        <taxon>Noctuinae</taxon>
        <taxon>Hadenini</taxon>
        <taxon>Mythimna</taxon>
    </lineage>
</organism>
<reference evidence="1" key="1">
    <citation type="submission" date="2023-03" db="EMBL/GenBank/DDBJ databases">
        <title>Chromosome-level genomes of two armyworms, Mythimna separata and Mythimna loreyi, provide insights into the biosynthesis and reception of sex pheromones.</title>
        <authorList>
            <person name="Zhao H."/>
        </authorList>
    </citation>
    <scope>NUCLEOTIDE SEQUENCE</scope>
    <source>
        <strain evidence="1">BeijingLab</strain>
    </source>
</reference>
<keyword evidence="2" id="KW-1185">Reference proteome</keyword>
<dbReference type="EMBL" id="CM056788">
    <property type="protein sequence ID" value="KAJ8730482.1"/>
    <property type="molecule type" value="Genomic_DNA"/>
</dbReference>
<evidence type="ECO:0000313" key="2">
    <source>
        <dbReference type="Proteomes" id="UP001231649"/>
    </source>
</evidence>
<evidence type="ECO:0000313" key="1">
    <source>
        <dbReference type="EMBL" id="KAJ8730482.1"/>
    </source>
</evidence>
<protein>
    <submittedName>
        <fullName evidence="1">Uncharacterized protein</fullName>
    </submittedName>
</protein>
<name>A0ACC2R080_9NEOP</name>
<dbReference type="Proteomes" id="UP001231649">
    <property type="component" value="Chromosome 12"/>
</dbReference>
<sequence>MDFTNKVVLVTGASAGIGESTAILFAKLGAKLSLVGRNEANLRAVADQCEQQKGVKPLAIVADLGTDEGVEKTAKDTLDHFGRLDVLVNNAAVGARTTIQLATMDTFDRVFSVNIRGVYNLTRLLVPALIESKGNIVNVSSIMATMVTTGNLPYSLSKAALDHFSRLIAYELAPKGVRVNVVSPGITISTFVKRLTGYSEEEYQAWLKTAEATIPWGSATNGDDCAYLIAHLASNELSRVVTGAVVPVDGALQFAGSGNSEILKEQIK</sequence>
<comment type="caution">
    <text evidence="1">The sequence shown here is derived from an EMBL/GenBank/DDBJ whole genome shotgun (WGS) entry which is preliminary data.</text>
</comment>